<gene>
    <name evidence="2" type="ORF">M011DRAFT_199944</name>
</gene>
<keyword evidence="3" id="KW-1185">Reference proteome</keyword>
<protein>
    <submittedName>
        <fullName evidence="2">Uncharacterized protein</fullName>
    </submittedName>
</protein>
<accession>A0A6A6V2X6</accession>
<evidence type="ECO:0000313" key="2">
    <source>
        <dbReference type="EMBL" id="KAF2743950.1"/>
    </source>
</evidence>
<reference evidence="2" key="1">
    <citation type="journal article" date="2020" name="Stud. Mycol.">
        <title>101 Dothideomycetes genomes: a test case for predicting lifestyles and emergence of pathogens.</title>
        <authorList>
            <person name="Haridas S."/>
            <person name="Albert R."/>
            <person name="Binder M."/>
            <person name="Bloem J."/>
            <person name="Labutti K."/>
            <person name="Salamov A."/>
            <person name="Andreopoulos B."/>
            <person name="Baker S."/>
            <person name="Barry K."/>
            <person name="Bills G."/>
            <person name="Bluhm B."/>
            <person name="Cannon C."/>
            <person name="Castanera R."/>
            <person name="Culley D."/>
            <person name="Daum C."/>
            <person name="Ezra D."/>
            <person name="Gonzalez J."/>
            <person name="Henrissat B."/>
            <person name="Kuo A."/>
            <person name="Liang C."/>
            <person name="Lipzen A."/>
            <person name="Lutzoni F."/>
            <person name="Magnuson J."/>
            <person name="Mondo S."/>
            <person name="Nolan M."/>
            <person name="Ohm R."/>
            <person name="Pangilinan J."/>
            <person name="Park H.-J."/>
            <person name="Ramirez L."/>
            <person name="Alfaro M."/>
            <person name="Sun H."/>
            <person name="Tritt A."/>
            <person name="Yoshinaga Y."/>
            <person name="Zwiers L.-H."/>
            <person name="Turgeon B."/>
            <person name="Goodwin S."/>
            <person name="Spatafora J."/>
            <person name="Crous P."/>
            <person name="Grigoriev I."/>
        </authorList>
    </citation>
    <scope>NUCLEOTIDE SEQUENCE</scope>
    <source>
        <strain evidence="2">CBS 119925</strain>
    </source>
</reference>
<proteinExistence type="predicted"/>
<feature type="region of interest" description="Disordered" evidence="1">
    <location>
        <begin position="1"/>
        <end position="103"/>
    </location>
</feature>
<dbReference type="EMBL" id="MU006592">
    <property type="protein sequence ID" value="KAF2743950.1"/>
    <property type="molecule type" value="Genomic_DNA"/>
</dbReference>
<dbReference type="AlphaFoldDB" id="A0A6A6V2X6"/>
<sequence>MTGRSMSISFPRPTPILPISLPATQVSLTRGPQNGAAQPPVCPRVSNKEQRPKHQKKRKNQRMSSTHPSTAPQQLPAQPSLSQSNPDQSRSPEHNAAQHSTVTAKPSISIAILTLPFSKYTHIDLLSDHMLTQPPPQYPQTRLTPLANSLPAWSFRHSRIFFD</sequence>
<organism evidence="2 3">
    <name type="scientific">Sporormia fimetaria CBS 119925</name>
    <dbReference type="NCBI Taxonomy" id="1340428"/>
    <lineage>
        <taxon>Eukaryota</taxon>
        <taxon>Fungi</taxon>
        <taxon>Dikarya</taxon>
        <taxon>Ascomycota</taxon>
        <taxon>Pezizomycotina</taxon>
        <taxon>Dothideomycetes</taxon>
        <taxon>Pleosporomycetidae</taxon>
        <taxon>Pleosporales</taxon>
        <taxon>Sporormiaceae</taxon>
        <taxon>Sporormia</taxon>
    </lineage>
</organism>
<feature type="compositionally biased region" description="Polar residues" evidence="1">
    <location>
        <begin position="22"/>
        <end position="36"/>
    </location>
</feature>
<dbReference type="Proteomes" id="UP000799440">
    <property type="component" value="Unassembled WGS sequence"/>
</dbReference>
<name>A0A6A6V2X6_9PLEO</name>
<evidence type="ECO:0000313" key="3">
    <source>
        <dbReference type="Proteomes" id="UP000799440"/>
    </source>
</evidence>
<evidence type="ECO:0000256" key="1">
    <source>
        <dbReference type="SAM" id="MobiDB-lite"/>
    </source>
</evidence>
<feature type="compositionally biased region" description="Low complexity" evidence="1">
    <location>
        <begin position="68"/>
        <end position="84"/>
    </location>
</feature>